<dbReference type="Proteomes" id="UP001161247">
    <property type="component" value="Chromosome 1"/>
</dbReference>
<gene>
    <name evidence="2" type="ORF">OLC1_LOCUS2668</name>
</gene>
<name>A0AAV1C654_OLDCO</name>
<evidence type="ECO:0000313" key="2">
    <source>
        <dbReference type="EMBL" id="CAI9090518.1"/>
    </source>
</evidence>
<evidence type="ECO:0000256" key="1">
    <source>
        <dbReference type="SAM" id="MobiDB-lite"/>
    </source>
</evidence>
<evidence type="ECO:0000313" key="3">
    <source>
        <dbReference type="Proteomes" id="UP001161247"/>
    </source>
</evidence>
<organism evidence="2 3">
    <name type="scientific">Oldenlandia corymbosa var. corymbosa</name>
    <dbReference type="NCBI Taxonomy" id="529605"/>
    <lineage>
        <taxon>Eukaryota</taxon>
        <taxon>Viridiplantae</taxon>
        <taxon>Streptophyta</taxon>
        <taxon>Embryophyta</taxon>
        <taxon>Tracheophyta</taxon>
        <taxon>Spermatophyta</taxon>
        <taxon>Magnoliopsida</taxon>
        <taxon>eudicotyledons</taxon>
        <taxon>Gunneridae</taxon>
        <taxon>Pentapetalae</taxon>
        <taxon>asterids</taxon>
        <taxon>lamiids</taxon>
        <taxon>Gentianales</taxon>
        <taxon>Rubiaceae</taxon>
        <taxon>Rubioideae</taxon>
        <taxon>Spermacoceae</taxon>
        <taxon>Hedyotis-Oldenlandia complex</taxon>
        <taxon>Oldenlandia</taxon>
    </lineage>
</organism>
<feature type="compositionally biased region" description="Basic and acidic residues" evidence="1">
    <location>
        <begin position="105"/>
        <end position="120"/>
    </location>
</feature>
<dbReference type="AlphaFoldDB" id="A0AAV1C654"/>
<feature type="region of interest" description="Disordered" evidence="1">
    <location>
        <begin position="89"/>
        <end position="137"/>
    </location>
</feature>
<keyword evidence="3" id="KW-1185">Reference proteome</keyword>
<sequence length="137" mass="14991">MNCVRGASAHNYKCQGCSDPGFKFFKAQGDERALLDSIDRSWEDQYLAASLIAPRLGVSFSQRTEEATREVNNGEETNDKAIVVHVGDGSAYEVKGDEANCSGEQKNDERNGNEMNHGEGNDGDGGNLEEKEDEDKN</sequence>
<accession>A0AAV1C654</accession>
<dbReference type="EMBL" id="OX459118">
    <property type="protein sequence ID" value="CAI9090518.1"/>
    <property type="molecule type" value="Genomic_DNA"/>
</dbReference>
<proteinExistence type="predicted"/>
<reference evidence="2" key="1">
    <citation type="submission" date="2023-03" db="EMBL/GenBank/DDBJ databases">
        <authorList>
            <person name="Julca I."/>
        </authorList>
    </citation>
    <scope>NUCLEOTIDE SEQUENCE</scope>
</reference>
<protein>
    <submittedName>
        <fullName evidence="2">OLC1v1025300C1</fullName>
    </submittedName>
</protein>